<dbReference type="InterPro" id="IPR000644">
    <property type="entry name" value="CBS_dom"/>
</dbReference>
<keyword evidence="1" id="KW-0129">CBS domain</keyword>
<evidence type="ECO:0000313" key="3">
    <source>
        <dbReference type="EMBL" id="BBO66691.1"/>
    </source>
</evidence>
<dbReference type="InterPro" id="IPR046342">
    <property type="entry name" value="CBS_dom_sf"/>
</dbReference>
<dbReference type="KEGG" id="dalk:DSCA_06210"/>
<evidence type="ECO:0000259" key="2">
    <source>
        <dbReference type="PROSITE" id="PS51371"/>
    </source>
</evidence>
<dbReference type="Gene3D" id="3.10.580.10">
    <property type="entry name" value="CBS-domain"/>
    <property type="match status" value="1"/>
</dbReference>
<feature type="domain" description="CBS" evidence="2">
    <location>
        <begin position="10"/>
        <end position="75"/>
    </location>
</feature>
<keyword evidence="4" id="KW-1185">Reference proteome</keyword>
<dbReference type="EMBL" id="AP021874">
    <property type="protein sequence ID" value="BBO66691.1"/>
    <property type="molecule type" value="Genomic_DNA"/>
</dbReference>
<dbReference type="Proteomes" id="UP000427906">
    <property type="component" value="Chromosome"/>
</dbReference>
<dbReference type="OrthoDB" id="5470806at2"/>
<name>A0A5K7YIW6_9BACT</name>
<reference evidence="3 4" key="1">
    <citation type="submission" date="2019-11" db="EMBL/GenBank/DDBJ databases">
        <title>Comparative genomics of hydrocarbon-degrading Desulfosarcina strains.</title>
        <authorList>
            <person name="Watanabe M."/>
            <person name="Kojima H."/>
            <person name="Fukui M."/>
        </authorList>
    </citation>
    <scope>NUCLEOTIDE SEQUENCE [LARGE SCALE GENOMIC DNA]</scope>
    <source>
        <strain evidence="3 4">PL12</strain>
    </source>
</reference>
<gene>
    <name evidence="3" type="ORF">DSCA_06210</name>
</gene>
<dbReference type="SUPFAM" id="SSF54631">
    <property type="entry name" value="CBS-domain pair"/>
    <property type="match status" value="1"/>
</dbReference>
<evidence type="ECO:0000256" key="1">
    <source>
        <dbReference type="PROSITE-ProRule" id="PRU00703"/>
    </source>
</evidence>
<evidence type="ECO:0000313" key="4">
    <source>
        <dbReference type="Proteomes" id="UP000427906"/>
    </source>
</evidence>
<dbReference type="Pfam" id="PF00571">
    <property type="entry name" value="CBS"/>
    <property type="match status" value="1"/>
</dbReference>
<dbReference type="CDD" id="cd02205">
    <property type="entry name" value="CBS_pair_SF"/>
    <property type="match status" value="1"/>
</dbReference>
<dbReference type="PROSITE" id="PS51371">
    <property type="entry name" value="CBS"/>
    <property type="match status" value="1"/>
</dbReference>
<dbReference type="AlphaFoldDB" id="A0A5K7YIW6"/>
<organism evidence="3 4">
    <name type="scientific">Desulfosarcina alkanivorans</name>
    <dbReference type="NCBI Taxonomy" id="571177"/>
    <lineage>
        <taxon>Bacteria</taxon>
        <taxon>Pseudomonadati</taxon>
        <taxon>Thermodesulfobacteriota</taxon>
        <taxon>Desulfobacteria</taxon>
        <taxon>Desulfobacterales</taxon>
        <taxon>Desulfosarcinaceae</taxon>
        <taxon>Desulfosarcina</taxon>
    </lineage>
</organism>
<accession>A0A5K7YIW6</accession>
<proteinExistence type="predicted"/>
<dbReference type="RefSeq" id="WP_155315027.1">
    <property type="nucleotide sequence ID" value="NZ_AP021874.1"/>
</dbReference>
<protein>
    <recommendedName>
        <fullName evidence="2">CBS domain-containing protein</fullName>
    </recommendedName>
</protein>
<sequence>MKKIFVKDLMIPISNYVAVKKTDTLVDVLQALESSRQADQHAHRDAIVVDEDGTFLGKVTMIDIFRALEPNYKKMTGGSGAGTLTNAFVMKAVKEFNLWMEPEQTICQRGSKKTVAEVMHAPQSVEFLHEDDTLEKALNLYVMGVHQPLIVKRGEAVTGVLRFGDIFEVVRTALLRCNIDD</sequence>